<evidence type="ECO:0000259" key="2">
    <source>
        <dbReference type="Pfam" id="PF01031"/>
    </source>
</evidence>
<accession>R0MCB7</accession>
<dbReference type="STRING" id="578461.R0MCB7"/>
<gene>
    <name evidence="3" type="primary">DYN2</name>
    <name evidence="3" type="ORF">NBO_932g0001</name>
</gene>
<dbReference type="VEuPathDB" id="MicrosporidiaDB:NBO_932g0001"/>
<dbReference type="GO" id="GO:0003924">
    <property type="term" value="F:GTPase activity"/>
    <property type="evidence" value="ECO:0007669"/>
    <property type="project" value="TreeGrafter"/>
</dbReference>
<sequence length="384" mass="44726">MDEGTDCVDLLKNKHSPLRLGYVGIVNRSFQDVQSDLPLEESREKEKAFLSKSPYNQFSDKIGSSYLMKRIHFLFTEEVKKCIPTLRSALNKLIEEKKAEINDISMTNLLIDYYHCLQKVIGSHKYHGVFSYEEENVLFEFKTAFDRFNCEYDFTDVEREIKSSDSLIFHEQIIKDIVRKNVNLIQNEIIERIDSFSEHLYQSISKITTSLPTLASSLNALTISKMESQYDLLITDIKKYILIQGLYVNTRYPNFEISKILNKIKISEEDCNSNINDNNLNIISKLAFALKKRSELERDTIITLSSEYLDIVRSNAIDHALKSINFYFLHFLKNEFLTYLIGLNVEESLGSEIEDLKNHNKKVEGEIKNLQESKKIFDLYVKKV</sequence>
<protein>
    <submittedName>
        <fullName evidence="3">Dynamin-2</fullName>
    </submittedName>
</protein>
<dbReference type="HOGENOM" id="CLU_008964_5_4_1"/>
<dbReference type="PANTHER" id="PTHR11566">
    <property type="entry name" value="DYNAMIN"/>
    <property type="match status" value="1"/>
</dbReference>
<feature type="domain" description="Dynamin stalk" evidence="2">
    <location>
        <begin position="6"/>
        <end position="255"/>
    </location>
</feature>
<dbReference type="GO" id="GO:0008017">
    <property type="term" value="F:microtubule binding"/>
    <property type="evidence" value="ECO:0007669"/>
    <property type="project" value="TreeGrafter"/>
</dbReference>
<dbReference type="Pfam" id="PF01031">
    <property type="entry name" value="Dynamin_M"/>
    <property type="match status" value="1"/>
</dbReference>
<keyword evidence="1" id="KW-0175">Coiled coil</keyword>
<dbReference type="Gene3D" id="3.40.50.300">
    <property type="entry name" value="P-loop containing nucleotide triphosphate hydrolases"/>
    <property type="match status" value="1"/>
</dbReference>
<dbReference type="EMBL" id="KB909839">
    <property type="protein sequence ID" value="EOB11695.1"/>
    <property type="molecule type" value="Genomic_DNA"/>
</dbReference>
<dbReference type="InterPro" id="IPR027417">
    <property type="entry name" value="P-loop_NTPase"/>
</dbReference>
<dbReference type="OMA" id="CPEITHE"/>
<dbReference type="GO" id="GO:0005874">
    <property type="term" value="C:microtubule"/>
    <property type="evidence" value="ECO:0007669"/>
    <property type="project" value="TreeGrafter"/>
</dbReference>
<dbReference type="GO" id="GO:0005737">
    <property type="term" value="C:cytoplasm"/>
    <property type="evidence" value="ECO:0007669"/>
    <property type="project" value="TreeGrafter"/>
</dbReference>
<dbReference type="InterPro" id="IPR022812">
    <property type="entry name" value="Dynamin"/>
</dbReference>
<keyword evidence="4" id="KW-1185">Reference proteome</keyword>
<dbReference type="GO" id="GO:0016020">
    <property type="term" value="C:membrane"/>
    <property type="evidence" value="ECO:0007669"/>
    <property type="project" value="TreeGrafter"/>
</dbReference>
<dbReference type="InterPro" id="IPR000375">
    <property type="entry name" value="Dynamin_stalk"/>
</dbReference>
<name>R0MCB7_NOSB1</name>
<organism evidence="3 4">
    <name type="scientific">Nosema bombycis (strain CQ1 / CVCC 102059)</name>
    <name type="common">Microsporidian parasite</name>
    <name type="synonym">Pebrine of silkworm</name>
    <dbReference type="NCBI Taxonomy" id="578461"/>
    <lineage>
        <taxon>Eukaryota</taxon>
        <taxon>Fungi</taxon>
        <taxon>Fungi incertae sedis</taxon>
        <taxon>Microsporidia</taxon>
        <taxon>Nosematidae</taxon>
        <taxon>Nosema</taxon>
    </lineage>
</organism>
<dbReference type="PANTHER" id="PTHR11566:SF223">
    <property type="entry name" value="PROTEIN 1C, PUTATIVE, EXPRESSED-RELATED"/>
    <property type="match status" value="1"/>
</dbReference>
<dbReference type="SUPFAM" id="SSF52540">
    <property type="entry name" value="P-loop containing nucleoside triphosphate hydrolases"/>
    <property type="match status" value="1"/>
</dbReference>
<evidence type="ECO:0000313" key="3">
    <source>
        <dbReference type="EMBL" id="EOB11695.1"/>
    </source>
</evidence>
<feature type="coiled-coil region" evidence="1">
    <location>
        <begin position="346"/>
        <end position="373"/>
    </location>
</feature>
<dbReference type="Proteomes" id="UP000016927">
    <property type="component" value="Unassembled WGS sequence"/>
</dbReference>
<evidence type="ECO:0000256" key="1">
    <source>
        <dbReference type="SAM" id="Coils"/>
    </source>
</evidence>
<evidence type="ECO:0000313" key="4">
    <source>
        <dbReference type="Proteomes" id="UP000016927"/>
    </source>
</evidence>
<reference evidence="3 4" key="1">
    <citation type="journal article" date="2013" name="BMC Genomics">
        <title>Comparative genomics of parasitic silkworm microsporidia reveal an association between genome expansion and host adaptation.</title>
        <authorList>
            <person name="Pan G."/>
            <person name="Xu J."/>
            <person name="Li T."/>
            <person name="Xia Q."/>
            <person name="Liu S.L."/>
            <person name="Zhang G."/>
            <person name="Li S."/>
            <person name="Li C."/>
            <person name="Liu H."/>
            <person name="Yang L."/>
            <person name="Liu T."/>
            <person name="Zhang X."/>
            <person name="Wu Z."/>
            <person name="Fan W."/>
            <person name="Dang X."/>
            <person name="Xiang H."/>
            <person name="Tao M."/>
            <person name="Li Y."/>
            <person name="Hu J."/>
            <person name="Li Z."/>
            <person name="Lin L."/>
            <person name="Luo J."/>
            <person name="Geng L."/>
            <person name="Wang L."/>
            <person name="Long M."/>
            <person name="Wan Y."/>
            <person name="He N."/>
            <person name="Zhang Z."/>
            <person name="Lu C."/>
            <person name="Keeling P.J."/>
            <person name="Wang J."/>
            <person name="Xiang Z."/>
            <person name="Zhou Z."/>
        </authorList>
    </citation>
    <scope>NUCLEOTIDE SEQUENCE [LARGE SCALE GENOMIC DNA]</scope>
    <source>
        <strain evidence="4">CQ1 / CVCC 102059</strain>
    </source>
</reference>
<dbReference type="AlphaFoldDB" id="R0MCB7"/>
<proteinExistence type="predicted"/>
<dbReference type="OrthoDB" id="5061070at2759"/>